<dbReference type="Proteomes" id="UP000029981">
    <property type="component" value="Chromosome 2"/>
</dbReference>
<gene>
    <name evidence="2" type="ORF">Csa_2G432260</name>
</gene>
<name>A0A0A0LNF6_CUCSA</name>
<protein>
    <submittedName>
        <fullName evidence="2">Uncharacterized protein</fullName>
    </submittedName>
</protein>
<dbReference type="InterPro" id="IPR050905">
    <property type="entry name" value="Plant_NBS-LRR"/>
</dbReference>
<dbReference type="AlphaFoldDB" id="A0A0A0LNF6"/>
<evidence type="ECO:0000313" key="2">
    <source>
        <dbReference type="EMBL" id="KGN63358.1"/>
    </source>
</evidence>
<reference evidence="2 3" key="3">
    <citation type="journal article" date="2010" name="BMC Genomics">
        <title>Transcriptome sequencing and comparative analysis of cucumber flowers with different sex types.</title>
        <authorList>
            <person name="Guo S."/>
            <person name="Zheng Y."/>
            <person name="Joung J.G."/>
            <person name="Liu S."/>
            <person name="Zhang Z."/>
            <person name="Crasta O.R."/>
            <person name="Sobral B.W."/>
            <person name="Xu Y."/>
            <person name="Huang S."/>
            <person name="Fei Z."/>
        </authorList>
    </citation>
    <scope>NUCLEOTIDE SEQUENCE [LARGE SCALE GENOMIC DNA]</scope>
    <source>
        <strain evidence="3">cv. 9930</strain>
    </source>
</reference>
<reference evidence="2 3" key="2">
    <citation type="journal article" date="2009" name="PLoS ONE">
        <title>An integrated genetic and cytogenetic map of the cucumber genome.</title>
        <authorList>
            <person name="Ren Y."/>
            <person name="Zhang Z."/>
            <person name="Liu J."/>
            <person name="Staub J.E."/>
            <person name="Han Y."/>
            <person name="Cheng Z."/>
            <person name="Li X."/>
            <person name="Lu J."/>
            <person name="Miao H."/>
            <person name="Kang H."/>
            <person name="Xie B."/>
            <person name="Gu X."/>
            <person name="Wang X."/>
            <person name="Du Y."/>
            <person name="Jin W."/>
            <person name="Huang S."/>
        </authorList>
    </citation>
    <scope>NUCLEOTIDE SEQUENCE [LARGE SCALE GENOMIC DNA]</scope>
    <source>
        <strain evidence="3">cv. 9930</strain>
    </source>
</reference>
<reference evidence="2 3" key="1">
    <citation type="journal article" date="2009" name="Nat. Genet.">
        <title>The genome of the cucumber, Cucumis sativus L.</title>
        <authorList>
            <person name="Huang S."/>
            <person name="Li R."/>
            <person name="Zhang Z."/>
            <person name="Li L."/>
            <person name="Gu X."/>
            <person name="Fan W."/>
            <person name="Lucas W.J."/>
            <person name="Wang X."/>
            <person name="Xie B."/>
            <person name="Ni P."/>
            <person name="Ren Y."/>
            <person name="Zhu H."/>
            <person name="Li J."/>
            <person name="Lin K."/>
            <person name="Jin W."/>
            <person name="Fei Z."/>
            <person name="Li G."/>
            <person name="Staub J."/>
            <person name="Kilian A."/>
            <person name="van der Vossen E.A."/>
            <person name="Wu Y."/>
            <person name="Guo J."/>
            <person name="He J."/>
            <person name="Jia Z."/>
            <person name="Ren Y."/>
            <person name="Tian G."/>
            <person name="Lu Y."/>
            <person name="Ruan J."/>
            <person name="Qian W."/>
            <person name="Wang M."/>
            <person name="Huang Q."/>
            <person name="Li B."/>
            <person name="Xuan Z."/>
            <person name="Cao J."/>
            <person name="Asan"/>
            <person name="Wu Z."/>
            <person name="Zhang J."/>
            <person name="Cai Q."/>
            <person name="Bai Y."/>
            <person name="Zhao B."/>
            <person name="Han Y."/>
            <person name="Li Y."/>
            <person name="Li X."/>
            <person name="Wang S."/>
            <person name="Shi Q."/>
            <person name="Liu S."/>
            <person name="Cho W.K."/>
            <person name="Kim J.Y."/>
            <person name="Xu Y."/>
            <person name="Heller-Uszynska K."/>
            <person name="Miao H."/>
            <person name="Cheng Z."/>
            <person name="Zhang S."/>
            <person name="Wu J."/>
            <person name="Yang Y."/>
            <person name="Kang H."/>
            <person name="Li M."/>
            <person name="Liang H."/>
            <person name="Ren X."/>
            <person name="Shi Z."/>
            <person name="Wen M."/>
            <person name="Jian M."/>
            <person name="Yang H."/>
            <person name="Zhang G."/>
            <person name="Yang Z."/>
            <person name="Chen R."/>
            <person name="Liu S."/>
            <person name="Li J."/>
            <person name="Ma L."/>
            <person name="Liu H."/>
            <person name="Zhou Y."/>
            <person name="Zhao J."/>
            <person name="Fang X."/>
            <person name="Li G."/>
            <person name="Fang L."/>
            <person name="Li Y."/>
            <person name="Liu D."/>
            <person name="Zheng H."/>
            <person name="Zhang Y."/>
            <person name="Qin N."/>
            <person name="Li Z."/>
            <person name="Yang G."/>
            <person name="Yang S."/>
            <person name="Bolund L."/>
            <person name="Kristiansen K."/>
            <person name="Zheng H."/>
            <person name="Li S."/>
            <person name="Zhang X."/>
            <person name="Yang H."/>
            <person name="Wang J."/>
            <person name="Sun R."/>
            <person name="Zhang B."/>
            <person name="Jiang S."/>
            <person name="Wang J."/>
            <person name="Du Y."/>
            <person name="Li S."/>
        </authorList>
    </citation>
    <scope>NUCLEOTIDE SEQUENCE [LARGE SCALE GENOMIC DNA]</scope>
    <source>
        <strain evidence="3">cv. 9930</strain>
    </source>
</reference>
<dbReference type="PANTHER" id="PTHR33463:SF198">
    <property type="entry name" value="RPP4C3"/>
    <property type="match status" value="1"/>
</dbReference>
<accession>A0A0A0LNF6</accession>
<dbReference type="OMA" id="HECREMR"/>
<sequence length="104" mass="11791">MMNLFSSSVAENLGNLESTVIHECREMRCIVAAEEGEEENGEIVFKHLKEIILYGLPRLASFDNGKCTIKFPSLEVLYIYGSYEMETFSHGILSFPKLKSHGDR</sequence>
<dbReference type="PANTHER" id="PTHR33463">
    <property type="entry name" value="NB-ARC DOMAIN-CONTAINING PROTEIN-RELATED"/>
    <property type="match status" value="1"/>
</dbReference>
<organism evidence="2 3">
    <name type="scientific">Cucumis sativus</name>
    <name type="common">Cucumber</name>
    <dbReference type="NCBI Taxonomy" id="3659"/>
    <lineage>
        <taxon>Eukaryota</taxon>
        <taxon>Viridiplantae</taxon>
        <taxon>Streptophyta</taxon>
        <taxon>Embryophyta</taxon>
        <taxon>Tracheophyta</taxon>
        <taxon>Spermatophyta</taxon>
        <taxon>Magnoliopsida</taxon>
        <taxon>eudicotyledons</taxon>
        <taxon>Gunneridae</taxon>
        <taxon>Pentapetalae</taxon>
        <taxon>rosids</taxon>
        <taxon>fabids</taxon>
        <taxon>Cucurbitales</taxon>
        <taxon>Cucurbitaceae</taxon>
        <taxon>Benincaseae</taxon>
        <taxon>Cucumis</taxon>
    </lineage>
</organism>
<proteinExistence type="predicted"/>
<dbReference type="Gramene" id="KGN63358">
    <property type="protein sequence ID" value="KGN63358"/>
    <property type="gene ID" value="Csa_2G432260"/>
</dbReference>
<keyword evidence="1" id="KW-0611">Plant defense</keyword>
<evidence type="ECO:0000313" key="3">
    <source>
        <dbReference type="Proteomes" id="UP000029981"/>
    </source>
</evidence>
<evidence type="ECO:0000256" key="1">
    <source>
        <dbReference type="ARBA" id="ARBA00022821"/>
    </source>
</evidence>
<dbReference type="EMBL" id="CM002923">
    <property type="protein sequence ID" value="KGN63358.1"/>
    <property type="molecule type" value="Genomic_DNA"/>
</dbReference>
<reference evidence="2 3" key="4">
    <citation type="journal article" date="2011" name="BMC Genomics">
        <title>RNA-Seq improves annotation of protein-coding genes in the cucumber genome.</title>
        <authorList>
            <person name="Li Z."/>
            <person name="Zhang Z."/>
            <person name="Yan P."/>
            <person name="Huang S."/>
            <person name="Fei Z."/>
            <person name="Lin K."/>
        </authorList>
    </citation>
    <scope>NUCLEOTIDE SEQUENCE [LARGE SCALE GENOMIC DNA]</scope>
    <source>
        <strain evidence="3">cv. 9930</strain>
    </source>
</reference>
<keyword evidence="3" id="KW-1185">Reference proteome</keyword>